<evidence type="ECO:0000313" key="1">
    <source>
        <dbReference type="EMBL" id="SUM71871.1"/>
    </source>
</evidence>
<organism evidence="1 2">
    <name type="scientific">Staphylococcus saccharolyticus</name>
    <dbReference type="NCBI Taxonomy" id="33028"/>
    <lineage>
        <taxon>Bacteria</taxon>
        <taxon>Bacillati</taxon>
        <taxon>Bacillota</taxon>
        <taxon>Bacilli</taxon>
        <taxon>Bacillales</taxon>
        <taxon>Staphylococcaceae</taxon>
        <taxon>Staphylococcus</taxon>
    </lineage>
</organism>
<dbReference type="SUPFAM" id="SSF53850">
    <property type="entry name" value="Periplasmic binding protein-like II"/>
    <property type="match status" value="1"/>
</dbReference>
<evidence type="ECO:0000313" key="2">
    <source>
        <dbReference type="Proteomes" id="UP000255425"/>
    </source>
</evidence>
<name>A0A380H5V9_9STAP</name>
<dbReference type="EMBL" id="UHDZ01000001">
    <property type="protein sequence ID" value="SUM71871.1"/>
    <property type="molecule type" value="Genomic_DNA"/>
</dbReference>
<keyword evidence="2" id="KW-1185">Reference proteome</keyword>
<gene>
    <name evidence="1" type="ORF">NCTC11807_01619</name>
</gene>
<protein>
    <submittedName>
        <fullName evidence="1">ABC transporter membrane spanning protein</fullName>
    </submittedName>
</protein>
<dbReference type="AlphaFoldDB" id="A0A380H5V9"/>
<reference evidence="1 2" key="1">
    <citation type="submission" date="2018-06" db="EMBL/GenBank/DDBJ databases">
        <authorList>
            <consortium name="Pathogen Informatics"/>
            <person name="Doyle S."/>
        </authorList>
    </citation>
    <scope>NUCLEOTIDE SEQUENCE [LARGE SCALE GENOMIC DNA]</scope>
    <source>
        <strain evidence="1 2">NCTC11807</strain>
    </source>
</reference>
<sequence length="146" mass="16942">MIMEKKLHLLGPTAWGEDDRTKFYNDLVWTGQADEKFLNKGKKIVHESQTDYPMKRVRYVKNLMDKGLMTKEFYTMEENKAKEGLVNGSWGIVSDLHNFVTENQNMKYVPLGPLNTVKGKFRVKNHINLEPMAGLYLVSQNIQKMS</sequence>
<proteinExistence type="predicted"/>
<dbReference type="Gene3D" id="3.40.190.10">
    <property type="entry name" value="Periplasmic binding protein-like II"/>
    <property type="match status" value="1"/>
</dbReference>
<dbReference type="Proteomes" id="UP000255425">
    <property type="component" value="Unassembled WGS sequence"/>
</dbReference>
<accession>A0A380H5V9</accession>